<dbReference type="InterPro" id="IPR017867">
    <property type="entry name" value="Tyr_phospatase_low_mol_wt"/>
</dbReference>
<comment type="similarity">
    <text evidence="1">Belongs to the low molecular weight phosphotyrosine protein phosphatase family.</text>
</comment>
<evidence type="ECO:0000259" key="6">
    <source>
        <dbReference type="SMART" id="SM00226"/>
    </source>
</evidence>
<accession>A0A3N1NQA5</accession>
<feature type="active site" description="Nucleophile" evidence="5">
    <location>
        <position position="52"/>
    </location>
</feature>
<evidence type="ECO:0000313" key="7">
    <source>
        <dbReference type="EMBL" id="ROQ18059.1"/>
    </source>
</evidence>
<protein>
    <recommendedName>
        <fullName evidence="2">protein-tyrosine-phosphatase</fullName>
        <ecNumber evidence="2">3.1.3.48</ecNumber>
    </recommendedName>
</protein>
<evidence type="ECO:0000256" key="3">
    <source>
        <dbReference type="ARBA" id="ARBA00022801"/>
    </source>
</evidence>
<reference evidence="7 8" key="1">
    <citation type="submission" date="2018-11" db="EMBL/GenBank/DDBJ databases">
        <title>Genomic Encyclopedia of Type Strains, Phase IV (KMG-IV): sequencing the most valuable type-strain genomes for metagenomic binning, comparative biology and taxonomic classification.</title>
        <authorList>
            <person name="Goeker M."/>
        </authorList>
    </citation>
    <scope>NUCLEOTIDE SEQUENCE [LARGE SCALE GENOMIC DNA]</scope>
    <source>
        <strain evidence="7 8">DSM 16974</strain>
    </source>
</reference>
<dbReference type="PRINTS" id="PR00719">
    <property type="entry name" value="LMWPTPASE"/>
</dbReference>
<dbReference type="SMART" id="SM00226">
    <property type="entry name" value="LMWPc"/>
    <property type="match status" value="1"/>
</dbReference>
<dbReference type="AlphaFoldDB" id="A0A3N1NQA5"/>
<dbReference type="InterPro" id="IPR023485">
    <property type="entry name" value="Ptyr_pPase"/>
</dbReference>
<keyword evidence="4" id="KW-0904">Protein phosphatase</keyword>
<proteinExistence type="inferred from homology"/>
<keyword evidence="8" id="KW-1185">Reference proteome</keyword>
<evidence type="ECO:0000256" key="4">
    <source>
        <dbReference type="ARBA" id="ARBA00022912"/>
    </source>
</evidence>
<dbReference type="SUPFAM" id="SSF52788">
    <property type="entry name" value="Phosphotyrosine protein phosphatases I"/>
    <property type="match status" value="1"/>
</dbReference>
<evidence type="ECO:0000256" key="2">
    <source>
        <dbReference type="ARBA" id="ARBA00013064"/>
    </source>
</evidence>
<feature type="active site" evidence="5">
    <location>
        <position position="58"/>
    </location>
</feature>
<gene>
    <name evidence="7" type="ORF">EDC38_3032</name>
</gene>
<dbReference type="PANTHER" id="PTHR11717">
    <property type="entry name" value="LOW MOLECULAR WEIGHT PROTEIN TYROSINE PHOSPHATASE"/>
    <property type="match status" value="1"/>
</dbReference>
<evidence type="ECO:0000256" key="1">
    <source>
        <dbReference type="ARBA" id="ARBA00011063"/>
    </source>
</evidence>
<dbReference type="Gene3D" id="3.40.50.2300">
    <property type="match status" value="1"/>
</dbReference>
<name>A0A3N1NQA5_9GAMM</name>
<sequence>MLKRLDQKIKNSFGSKKGMARAIWHYSSMMLGKYRPYQSVDFDSVERLVFICAGNICRSPLAEAVANSMGFPSVSYGLHCRGGDPADPRARSFAESISLDLSLHITRNFQDYTYQSGDLIVGMEPSHLAALRDREIPPTTTITLAGLWLPKAKPYIHDPHNTCDMFFDRCEREVALSAMHLSSRAS</sequence>
<dbReference type="InterPro" id="IPR036196">
    <property type="entry name" value="Ptyr_pPase_sf"/>
</dbReference>
<feature type="active site" description="Proton donor" evidence="5">
    <location>
        <position position="158"/>
    </location>
</feature>
<evidence type="ECO:0000313" key="8">
    <source>
        <dbReference type="Proteomes" id="UP000273643"/>
    </source>
</evidence>
<dbReference type="PANTHER" id="PTHR11717:SF7">
    <property type="entry name" value="LOW MOLECULAR WEIGHT PHOSPHOTYROSINE PROTEIN PHOSPHATASE"/>
    <property type="match status" value="1"/>
</dbReference>
<dbReference type="EC" id="3.1.3.48" evidence="2"/>
<dbReference type="Pfam" id="PF01451">
    <property type="entry name" value="LMWPc"/>
    <property type="match status" value="1"/>
</dbReference>
<comment type="caution">
    <text evidence="7">The sequence shown here is derived from an EMBL/GenBank/DDBJ whole genome shotgun (WGS) entry which is preliminary data.</text>
</comment>
<dbReference type="Proteomes" id="UP000273643">
    <property type="component" value="Unassembled WGS sequence"/>
</dbReference>
<dbReference type="EMBL" id="RJUK01000003">
    <property type="protein sequence ID" value="ROQ18059.1"/>
    <property type="molecule type" value="Genomic_DNA"/>
</dbReference>
<organism evidence="7 8">
    <name type="scientific">Marinimicrobium koreense</name>
    <dbReference type="NCBI Taxonomy" id="306545"/>
    <lineage>
        <taxon>Bacteria</taxon>
        <taxon>Pseudomonadati</taxon>
        <taxon>Pseudomonadota</taxon>
        <taxon>Gammaproteobacteria</taxon>
        <taxon>Cellvibrionales</taxon>
        <taxon>Cellvibrionaceae</taxon>
        <taxon>Marinimicrobium</taxon>
    </lineage>
</organism>
<evidence type="ECO:0000256" key="5">
    <source>
        <dbReference type="PIRSR" id="PIRSR617867-1"/>
    </source>
</evidence>
<feature type="domain" description="Phosphotyrosine protein phosphatase I" evidence="6">
    <location>
        <begin position="46"/>
        <end position="176"/>
    </location>
</feature>
<dbReference type="OrthoDB" id="9784339at2"/>
<dbReference type="InterPro" id="IPR050438">
    <property type="entry name" value="LMW_PTPase"/>
</dbReference>
<keyword evidence="3" id="KW-0378">Hydrolase</keyword>
<dbReference type="GO" id="GO:0004725">
    <property type="term" value="F:protein tyrosine phosphatase activity"/>
    <property type="evidence" value="ECO:0007669"/>
    <property type="project" value="UniProtKB-EC"/>
</dbReference>